<protein>
    <submittedName>
        <fullName evidence="1">Uncharacterized protein</fullName>
    </submittedName>
</protein>
<organism evidence="1 2">
    <name type="scientific">Artomyces pyxidatus</name>
    <dbReference type="NCBI Taxonomy" id="48021"/>
    <lineage>
        <taxon>Eukaryota</taxon>
        <taxon>Fungi</taxon>
        <taxon>Dikarya</taxon>
        <taxon>Basidiomycota</taxon>
        <taxon>Agaricomycotina</taxon>
        <taxon>Agaricomycetes</taxon>
        <taxon>Russulales</taxon>
        <taxon>Auriscalpiaceae</taxon>
        <taxon>Artomyces</taxon>
    </lineage>
</organism>
<comment type="caution">
    <text evidence="1">The sequence shown here is derived from an EMBL/GenBank/DDBJ whole genome shotgun (WGS) entry which is preliminary data.</text>
</comment>
<dbReference type="EMBL" id="MU277198">
    <property type="protein sequence ID" value="KAI0064436.1"/>
    <property type="molecule type" value="Genomic_DNA"/>
</dbReference>
<dbReference type="Proteomes" id="UP000814140">
    <property type="component" value="Unassembled WGS sequence"/>
</dbReference>
<proteinExistence type="predicted"/>
<sequence length="287" mass="32541">MNLQKIGSLFVLDSPEVRHGPTALSRHHFDTMDLTFQQISDLPWEFDSDDPESIQAIEQRLTASRRAATSTHPLAAGHRFHFQPPAHSFHPHNHPGMRPLPSFAFSSGPCTLTLESVIQEGLQWQSQVWTARVAHPEASNGLDAESRPLVVVKIIQPSLLRIPTVLNNNWKGLYVSPRFIALSEDCIYRTLRPVRGSAVPHYFGVHEVQMPNGELAWMMILEHIQGPTMKQWMRMHAIHVDPDTEGKCVLGPVEFAAWTRTIKDMVRVIVRQLSLRPSVSIAELRRR</sequence>
<reference evidence="1" key="2">
    <citation type="journal article" date="2022" name="New Phytol.">
        <title>Evolutionary transition to the ectomycorrhizal habit in the genomes of a hyperdiverse lineage of mushroom-forming fungi.</title>
        <authorList>
            <person name="Looney B."/>
            <person name="Miyauchi S."/>
            <person name="Morin E."/>
            <person name="Drula E."/>
            <person name="Courty P.E."/>
            <person name="Kohler A."/>
            <person name="Kuo A."/>
            <person name="LaButti K."/>
            <person name="Pangilinan J."/>
            <person name="Lipzen A."/>
            <person name="Riley R."/>
            <person name="Andreopoulos W."/>
            <person name="He G."/>
            <person name="Johnson J."/>
            <person name="Nolan M."/>
            <person name="Tritt A."/>
            <person name="Barry K.W."/>
            <person name="Grigoriev I.V."/>
            <person name="Nagy L.G."/>
            <person name="Hibbett D."/>
            <person name="Henrissat B."/>
            <person name="Matheny P.B."/>
            <person name="Labbe J."/>
            <person name="Martin F.M."/>
        </authorList>
    </citation>
    <scope>NUCLEOTIDE SEQUENCE</scope>
    <source>
        <strain evidence="1">HHB10654</strain>
    </source>
</reference>
<evidence type="ECO:0000313" key="1">
    <source>
        <dbReference type="EMBL" id="KAI0064436.1"/>
    </source>
</evidence>
<reference evidence="1" key="1">
    <citation type="submission" date="2021-03" db="EMBL/GenBank/DDBJ databases">
        <authorList>
            <consortium name="DOE Joint Genome Institute"/>
            <person name="Ahrendt S."/>
            <person name="Looney B.P."/>
            <person name="Miyauchi S."/>
            <person name="Morin E."/>
            <person name="Drula E."/>
            <person name="Courty P.E."/>
            <person name="Chicoki N."/>
            <person name="Fauchery L."/>
            <person name="Kohler A."/>
            <person name="Kuo A."/>
            <person name="Labutti K."/>
            <person name="Pangilinan J."/>
            <person name="Lipzen A."/>
            <person name="Riley R."/>
            <person name="Andreopoulos W."/>
            <person name="He G."/>
            <person name="Johnson J."/>
            <person name="Barry K.W."/>
            <person name="Grigoriev I.V."/>
            <person name="Nagy L."/>
            <person name="Hibbett D."/>
            <person name="Henrissat B."/>
            <person name="Matheny P.B."/>
            <person name="Labbe J."/>
            <person name="Martin F."/>
        </authorList>
    </citation>
    <scope>NUCLEOTIDE SEQUENCE</scope>
    <source>
        <strain evidence="1">HHB10654</strain>
    </source>
</reference>
<keyword evidence="2" id="KW-1185">Reference proteome</keyword>
<evidence type="ECO:0000313" key="2">
    <source>
        <dbReference type="Proteomes" id="UP000814140"/>
    </source>
</evidence>
<accession>A0ACB8T8H3</accession>
<gene>
    <name evidence="1" type="ORF">BV25DRAFT_237086</name>
</gene>
<name>A0ACB8T8H3_9AGAM</name>